<dbReference type="InterPro" id="IPR011152">
    <property type="entry name" value="Pesterase_MJ0912"/>
</dbReference>
<dbReference type="SUPFAM" id="SSF56300">
    <property type="entry name" value="Metallo-dependent phosphatases"/>
    <property type="match status" value="1"/>
</dbReference>
<dbReference type="OrthoDB" id="9813918at2"/>
<dbReference type="GO" id="GO:0016791">
    <property type="term" value="F:phosphatase activity"/>
    <property type="evidence" value="ECO:0007669"/>
    <property type="project" value="TreeGrafter"/>
</dbReference>
<dbReference type="AlphaFoldDB" id="A0A521BRM6"/>
<dbReference type="Proteomes" id="UP000317593">
    <property type="component" value="Unassembled WGS sequence"/>
</dbReference>
<dbReference type="Gene3D" id="3.60.21.10">
    <property type="match status" value="1"/>
</dbReference>
<comment type="similarity">
    <text evidence="1">Belongs to the metallophosphoesterase superfamily. YfcE family.</text>
</comment>
<dbReference type="EMBL" id="FXTH01000003">
    <property type="protein sequence ID" value="SMO49190.1"/>
    <property type="molecule type" value="Genomic_DNA"/>
</dbReference>
<evidence type="ECO:0000256" key="1">
    <source>
        <dbReference type="ARBA" id="ARBA00008950"/>
    </source>
</evidence>
<dbReference type="PANTHER" id="PTHR42850:SF2">
    <property type="entry name" value="BLL5683 PROTEIN"/>
    <property type="match status" value="1"/>
</dbReference>
<dbReference type="PANTHER" id="PTHR42850">
    <property type="entry name" value="METALLOPHOSPHOESTERASE"/>
    <property type="match status" value="1"/>
</dbReference>
<evidence type="ECO:0000313" key="4">
    <source>
        <dbReference type="Proteomes" id="UP000317593"/>
    </source>
</evidence>
<dbReference type="InterPro" id="IPR024654">
    <property type="entry name" value="Calcineurin-like_PHP_lpxH"/>
</dbReference>
<dbReference type="Pfam" id="PF12850">
    <property type="entry name" value="Metallophos_2"/>
    <property type="match status" value="1"/>
</dbReference>
<dbReference type="RefSeq" id="WP_142713505.1">
    <property type="nucleotide sequence ID" value="NZ_FXTH01000003.1"/>
</dbReference>
<feature type="domain" description="Calcineurin-like phosphoesterase" evidence="2">
    <location>
        <begin position="1"/>
        <end position="195"/>
    </location>
</feature>
<sequence>MRIAAVYDIHGNLPALEAVLQEIYKAGVDCLIVGGDVIAGPLPAETLTLLQNISIPTRFIRGNAESELLRHIAGKEPGGLSERADKQTYWLAKNLTENHKQFLSGWPSTYKLKIKDHGNVLFCHATPLSDIEVFTRQTPLKKLRAIFGGQDASLAVCGHTHMQFDRNIGELRILNAGSVGMPFGHTGADWLLIDTEIVFRHTDYDLSKAAERLRQSNYPHVEDFITNNVLQPPTETKALAMLSQLETLTAAKE</sequence>
<dbReference type="InterPro" id="IPR050126">
    <property type="entry name" value="Ap4A_hydrolase"/>
</dbReference>
<evidence type="ECO:0000259" key="2">
    <source>
        <dbReference type="Pfam" id="PF12850"/>
    </source>
</evidence>
<reference evidence="3 4" key="1">
    <citation type="submission" date="2017-05" db="EMBL/GenBank/DDBJ databases">
        <authorList>
            <person name="Varghese N."/>
            <person name="Submissions S."/>
        </authorList>
    </citation>
    <scope>NUCLEOTIDE SEQUENCE [LARGE SCALE GENOMIC DNA]</scope>
    <source>
        <strain evidence="3 4">DSM 21194</strain>
    </source>
</reference>
<accession>A0A521BRM6</accession>
<organism evidence="3 4">
    <name type="scientific">Fodinibius sediminis</name>
    <dbReference type="NCBI Taxonomy" id="1214077"/>
    <lineage>
        <taxon>Bacteria</taxon>
        <taxon>Pseudomonadati</taxon>
        <taxon>Balneolota</taxon>
        <taxon>Balneolia</taxon>
        <taxon>Balneolales</taxon>
        <taxon>Balneolaceae</taxon>
        <taxon>Fodinibius</taxon>
    </lineage>
</organism>
<dbReference type="PIRSF" id="PIRSF000883">
    <property type="entry name" value="Pesterase_MJ0912"/>
    <property type="match status" value="1"/>
</dbReference>
<gene>
    <name evidence="3" type="ORF">SAMN06265218_103297</name>
</gene>
<evidence type="ECO:0000313" key="3">
    <source>
        <dbReference type="EMBL" id="SMO49190.1"/>
    </source>
</evidence>
<proteinExistence type="inferred from homology"/>
<dbReference type="CDD" id="cd00838">
    <property type="entry name" value="MPP_superfamily"/>
    <property type="match status" value="1"/>
</dbReference>
<dbReference type="InterPro" id="IPR029052">
    <property type="entry name" value="Metallo-depent_PP-like"/>
</dbReference>
<name>A0A521BRM6_9BACT</name>
<keyword evidence="4" id="KW-1185">Reference proteome</keyword>
<dbReference type="GO" id="GO:0005737">
    <property type="term" value="C:cytoplasm"/>
    <property type="evidence" value="ECO:0007669"/>
    <property type="project" value="TreeGrafter"/>
</dbReference>
<protein>
    <submittedName>
        <fullName evidence="3">Phosphoesterase, MJ0936 family</fullName>
    </submittedName>
</protein>